<dbReference type="GO" id="GO:0030627">
    <property type="term" value="F:pre-mRNA 5'-splice site binding"/>
    <property type="evidence" value="ECO:0007669"/>
    <property type="project" value="TreeGrafter"/>
</dbReference>
<comment type="similarity">
    <text evidence="6">Belongs to the PRP39 family.</text>
</comment>
<dbReference type="Proteomes" id="UP000696485">
    <property type="component" value="Unassembled WGS sequence"/>
</dbReference>
<evidence type="ECO:0000313" key="8">
    <source>
        <dbReference type="EMBL" id="KAF9325158.1"/>
    </source>
</evidence>
<dbReference type="Pfam" id="PF23240">
    <property type="entry name" value="HAT_PRP39_N"/>
    <property type="match status" value="1"/>
</dbReference>
<evidence type="ECO:0000256" key="1">
    <source>
        <dbReference type="ARBA" id="ARBA00004123"/>
    </source>
</evidence>
<evidence type="ECO:0000313" key="9">
    <source>
        <dbReference type="Proteomes" id="UP000696485"/>
    </source>
</evidence>
<dbReference type="PANTHER" id="PTHR17204:SF5">
    <property type="entry name" value="PRE-MRNA-PROCESSING FACTOR 39"/>
    <property type="match status" value="1"/>
</dbReference>
<evidence type="ECO:0008006" key="10">
    <source>
        <dbReference type="Google" id="ProtNLM"/>
    </source>
</evidence>
<keyword evidence="9" id="KW-1185">Reference proteome</keyword>
<protein>
    <recommendedName>
        <fullName evidence="10">Pre-mRNA-processing factor 39</fullName>
    </recommendedName>
</protein>
<dbReference type="EMBL" id="JAAAUY010000967">
    <property type="protein sequence ID" value="KAF9325158.1"/>
    <property type="molecule type" value="Genomic_DNA"/>
</dbReference>
<accession>A0A9P5SCK4</accession>
<sequence>METSPSPAHHDAEGAPQVQDAQPTTTPSGAPMPTTSDPSMVEAWDRIWAVVQANPAEFDAWEELMQLADRQDGGFGPESPPANIVNVRTIYDAFLNQFPLCFGYWKKYSDIEYMVRGVDGAIEIFERGVTNITNSVDLWVQYCTFVMERKPEDRDDIEQLFERGAKNVGLDFMPHVFWDKYIEFFESKEEYAKLVQLMDRIIKIPMHQYARFFEKYAHLVSTRPIEEVVTDEQYNQHKEKLTAGGEEKPKEQLDSEIRNLVLEESSQVYANTATETNKRWPFEAEIKRPYFHVKPMDSAQLNNWRRYLDFEEAEGDFERTKVLYERCLVTCALYEEFWTRYGVWMRNAGTVDQVAELYGRAARFVPSSEPSARLAFALVEEELGHQEEARKQYQTVLKLVPGHIESIVRYANFERRQSPQDLSAAEIVYASQLEVENVDETTQMAIVTLYAKFLWQVKKDVEAARAVFKTGEGKFDTRFYFSNYLKFEMSQEGDDYEKRVSSVFEQVRFSGLPESVKNDYNQSYLDFLMEFGSSAARYNFVEADIRTASATVAESRKRAAVEENGEGEYDHHATKQARQDDPAVHASAAGVAGLHVGADAAAAAVDTSAGHYGYHQYGHAQGAQAHWGGQASAMV</sequence>
<keyword evidence="5" id="KW-0539">Nucleus</keyword>
<name>A0A9P5SCK4_9FUNG</name>
<feature type="region of interest" description="Disordered" evidence="7">
    <location>
        <begin position="1"/>
        <end position="37"/>
    </location>
</feature>
<dbReference type="GO" id="GO:0005685">
    <property type="term" value="C:U1 snRNP"/>
    <property type="evidence" value="ECO:0007669"/>
    <property type="project" value="TreeGrafter"/>
</dbReference>
<keyword evidence="2" id="KW-0507">mRNA processing</keyword>
<dbReference type="InterPro" id="IPR011990">
    <property type="entry name" value="TPR-like_helical_dom_sf"/>
</dbReference>
<dbReference type="InterPro" id="IPR059164">
    <property type="entry name" value="HAT_PRP39_C"/>
</dbReference>
<dbReference type="GO" id="GO:0071004">
    <property type="term" value="C:U2-type prespliceosome"/>
    <property type="evidence" value="ECO:0007669"/>
    <property type="project" value="TreeGrafter"/>
</dbReference>
<dbReference type="Gene3D" id="1.25.40.10">
    <property type="entry name" value="Tetratricopeptide repeat domain"/>
    <property type="match status" value="2"/>
</dbReference>
<dbReference type="PANTHER" id="PTHR17204">
    <property type="entry name" value="PRE-MRNA PROCESSING PROTEIN PRP39-RELATED"/>
    <property type="match status" value="1"/>
</dbReference>
<keyword evidence="4" id="KW-0508">mRNA splicing</keyword>
<evidence type="ECO:0000256" key="4">
    <source>
        <dbReference type="ARBA" id="ARBA00023187"/>
    </source>
</evidence>
<proteinExistence type="inferred from homology"/>
<dbReference type="SMART" id="SM00386">
    <property type="entry name" value="HAT"/>
    <property type="match status" value="9"/>
</dbReference>
<evidence type="ECO:0000256" key="6">
    <source>
        <dbReference type="ARBA" id="ARBA00038019"/>
    </source>
</evidence>
<dbReference type="Pfam" id="PF23241">
    <property type="entry name" value="HAT_PRP39_C"/>
    <property type="match status" value="1"/>
</dbReference>
<organism evidence="8 9">
    <name type="scientific">Podila minutissima</name>
    <dbReference type="NCBI Taxonomy" id="64525"/>
    <lineage>
        <taxon>Eukaryota</taxon>
        <taxon>Fungi</taxon>
        <taxon>Fungi incertae sedis</taxon>
        <taxon>Mucoromycota</taxon>
        <taxon>Mortierellomycotina</taxon>
        <taxon>Mortierellomycetes</taxon>
        <taxon>Mortierellales</taxon>
        <taxon>Mortierellaceae</taxon>
        <taxon>Podila</taxon>
    </lineage>
</organism>
<keyword evidence="3" id="KW-0677">Repeat</keyword>
<dbReference type="SUPFAM" id="SSF48452">
    <property type="entry name" value="TPR-like"/>
    <property type="match status" value="1"/>
</dbReference>
<dbReference type="GO" id="GO:0000243">
    <property type="term" value="C:commitment complex"/>
    <property type="evidence" value="ECO:0007669"/>
    <property type="project" value="TreeGrafter"/>
</dbReference>
<comment type="subcellular location">
    <subcellularLocation>
        <location evidence="1">Nucleus</location>
    </subcellularLocation>
</comment>
<gene>
    <name evidence="8" type="ORF">BG006_011336</name>
</gene>
<comment type="caution">
    <text evidence="8">The sequence shown here is derived from an EMBL/GenBank/DDBJ whole genome shotgun (WGS) entry which is preliminary data.</text>
</comment>
<dbReference type="InterPro" id="IPR003107">
    <property type="entry name" value="HAT"/>
</dbReference>
<evidence type="ECO:0000256" key="3">
    <source>
        <dbReference type="ARBA" id="ARBA00022737"/>
    </source>
</evidence>
<dbReference type="AlphaFoldDB" id="A0A9P5SCK4"/>
<evidence type="ECO:0000256" key="2">
    <source>
        <dbReference type="ARBA" id="ARBA00022664"/>
    </source>
</evidence>
<evidence type="ECO:0000256" key="7">
    <source>
        <dbReference type="SAM" id="MobiDB-lite"/>
    </source>
</evidence>
<feature type="compositionally biased region" description="Polar residues" evidence="7">
    <location>
        <begin position="19"/>
        <end position="37"/>
    </location>
</feature>
<dbReference type="GO" id="GO:0000395">
    <property type="term" value="P:mRNA 5'-splice site recognition"/>
    <property type="evidence" value="ECO:0007669"/>
    <property type="project" value="TreeGrafter"/>
</dbReference>
<evidence type="ECO:0000256" key="5">
    <source>
        <dbReference type="ARBA" id="ARBA00023242"/>
    </source>
</evidence>
<dbReference type="FunFam" id="1.25.40.10:FF:000064">
    <property type="entry name" value="Putative pre-mrna-processing factor 39"/>
    <property type="match status" value="1"/>
</dbReference>
<reference evidence="8" key="1">
    <citation type="journal article" date="2020" name="Fungal Divers.">
        <title>Resolving the Mortierellaceae phylogeny through synthesis of multi-gene phylogenetics and phylogenomics.</title>
        <authorList>
            <person name="Vandepol N."/>
            <person name="Liber J."/>
            <person name="Desiro A."/>
            <person name="Na H."/>
            <person name="Kennedy M."/>
            <person name="Barry K."/>
            <person name="Grigoriev I.V."/>
            <person name="Miller A.N."/>
            <person name="O'Donnell K."/>
            <person name="Stajich J.E."/>
            <person name="Bonito G."/>
        </authorList>
    </citation>
    <scope>NUCLEOTIDE SEQUENCE</scope>
    <source>
        <strain evidence="8">NVP1</strain>
    </source>
</reference>